<proteinExistence type="inferred from homology"/>
<comment type="caution">
    <text evidence="5">The sequence shown here is derived from an EMBL/GenBank/DDBJ whole genome shotgun (WGS) entry which is preliminary data.</text>
</comment>
<dbReference type="GO" id="GO:0006310">
    <property type="term" value="P:DNA recombination"/>
    <property type="evidence" value="ECO:0007669"/>
    <property type="project" value="UniProtKB-KW"/>
</dbReference>
<evidence type="ECO:0000256" key="2">
    <source>
        <dbReference type="ARBA" id="ARBA00023125"/>
    </source>
</evidence>
<dbReference type="AlphaFoldDB" id="A0A229VZ25"/>
<evidence type="ECO:0000259" key="4">
    <source>
        <dbReference type="PROSITE" id="PS51898"/>
    </source>
</evidence>
<keyword evidence="3" id="KW-0233">DNA recombination</keyword>
<dbReference type="EMBL" id="NEWD01000007">
    <property type="protein sequence ID" value="OXN00806.1"/>
    <property type="molecule type" value="Genomic_DNA"/>
</dbReference>
<keyword evidence="2" id="KW-0238">DNA-binding</keyword>
<accession>A0A229VZ25</accession>
<dbReference type="InterPro" id="IPR013762">
    <property type="entry name" value="Integrase-like_cat_sf"/>
</dbReference>
<dbReference type="Pfam" id="PF00589">
    <property type="entry name" value="Phage_integrase"/>
    <property type="match status" value="1"/>
</dbReference>
<dbReference type="Gene3D" id="1.10.150.130">
    <property type="match status" value="1"/>
</dbReference>
<dbReference type="InterPro" id="IPR050090">
    <property type="entry name" value="Tyrosine_recombinase_XerCD"/>
</dbReference>
<dbReference type="PROSITE" id="PS51898">
    <property type="entry name" value="TYR_RECOMBINASE"/>
    <property type="match status" value="1"/>
</dbReference>
<dbReference type="GO" id="GO:0003677">
    <property type="term" value="F:DNA binding"/>
    <property type="evidence" value="ECO:0007669"/>
    <property type="project" value="UniProtKB-KW"/>
</dbReference>
<evidence type="ECO:0000256" key="1">
    <source>
        <dbReference type="ARBA" id="ARBA00008857"/>
    </source>
</evidence>
<name>A0A229VZ25_9BIFI</name>
<evidence type="ECO:0000313" key="6">
    <source>
        <dbReference type="Proteomes" id="UP000215433"/>
    </source>
</evidence>
<dbReference type="Proteomes" id="UP000215433">
    <property type="component" value="Unassembled WGS sequence"/>
</dbReference>
<dbReference type="PANTHER" id="PTHR30349:SF64">
    <property type="entry name" value="PROPHAGE INTEGRASE INTD-RELATED"/>
    <property type="match status" value="1"/>
</dbReference>
<dbReference type="InterPro" id="IPR011010">
    <property type="entry name" value="DNA_brk_join_enz"/>
</dbReference>
<dbReference type="InterPro" id="IPR002104">
    <property type="entry name" value="Integrase_catalytic"/>
</dbReference>
<dbReference type="GO" id="GO:0015074">
    <property type="term" value="P:DNA integration"/>
    <property type="evidence" value="ECO:0007669"/>
    <property type="project" value="InterPro"/>
</dbReference>
<dbReference type="InterPro" id="IPR010998">
    <property type="entry name" value="Integrase_recombinase_N"/>
</dbReference>
<keyword evidence="6" id="KW-1185">Reference proteome</keyword>
<dbReference type="Gene3D" id="1.10.443.10">
    <property type="entry name" value="Intergrase catalytic core"/>
    <property type="match status" value="1"/>
</dbReference>
<dbReference type="PANTHER" id="PTHR30349">
    <property type="entry name" value="PHAGE INTEGRASE-RELATED"/>
    <property type="match status" value="1"/>
</dbReference>
<organism evidence="5 6">
    <name type="scientific">Bifidobacterium vansinderenii</name>
    <dbReference type="NCBI Taxonomy" id="1984871"/>
    <lineage>
        <taxon>Bacteria</taxon>
        <taxon>Bacillati</taxon>
        <taxon>Actinomycetota</taxon>
        <taxon>Actinomycetes</taxon>
        <taxon>Bifidobacteriales</taxon>
        <taxon>Bifidobacteriaceae</taxon>
        <taxon>Bifidobacterium</taxon>
    </lineage>
</organism>
<dbReference type="OrthoDB" id="1822491at2"/>
<sequence length="433" mass="49111">MAKAWIVDRWLRKDAPASVKRRLNASRDPLKAKIPDQYKSARYGQGSRWSVQWFETDANGKRRKAGRSVETRAEAEQLVTRISADQLTGQYVTVENRNRPYGDVWREWFNAQHHVKDRTGNRYEDDYDRYVKPRWANVRIGSIDAVAINAWVGQLRDGTAVHDFKTKHSKKPRKPKPLSASSIKGIVTVAFGATLGYAAKRRIIPFNPMDGVSLPKDNEPDDPVYLRYEEVEDLAGVCDSRNALIIRMLAYTGLRPNELFSLHIDALDFERRRIRVVRNFTEDRKGHIVEGSPKTWETRTVAMPEFLIDDLRAQCDGRPLEAYVFTSPRGRAVNLANWRNREWKKIVLGSGVEVEGLTIYSLRHTYASLAIAAGCDVKTLQKAMGHKDAAVTLNTYAALFPDRMDDVADALAKARALALSASDGVHMVEYPVR</sequence>
<dbReference type="RefSeq" id="WP_093959947.1">
    <property type="nucleotide sequence ID" value="NZ_NEWD01000007.1"/>
</dbReference>
<protein>
    <submittedName>
        <fullName evidence="5">Site-specific recombinase XerD</fullName>
    </submittedName>
</protein>
<comment type="similarity">
    <text evidence="1">Belongs to the 'phage' integrase family.</text>
</comment>
<reference evidence="5 6" key="1">
    <citation type="submission" date="2017-05" db="EMBL/GenBank/DDBJ databases">
        <title>Bifidobacterium vansinderenii sp. nov.</title>
        <authorList>
            <person name="Lugli G.A."/>
            <person name="Duranti S."/>
            <person name="Mangifesta M."/>
        </authorList>
    </citation>
    <scope>NUCLEOTIDE SEQUENCE [LARGE SCALE GENOMIC DNA]</scope>
    <source>
        <strain evidence="5 6">Tam10B</strain>
    </source>
</reference>
<feature type="domain" description="Tyr recombinase" evidence="4">
    <location>
        <begin position="221"/>
        <end position="409"/>
    </location>
</feature>
<evidence type="ECO:0000256" key="3">
    <source>
        <dbReference type="ARBA" id="ARBA00023172"/>
    </source>
</evidence>
<dbReference type="SUPFAM" id="SSF56349">
    <property type="entry name" value="DNA breaking-rejoining enzymes"/>
    <property type="match status" value="1"/>
</dbReference>
<gene>
    <name evidence="5" type="ORF">Tam10B_0762</name>
</gene>
<dbReference type="CDD" id="cd01189">
    <property type="entry name" value="INT_ICEBs1_C_like"/>
    <property type="match status" value="1"/>
</dbReference>
<evidence type="ECO:0000313" key="5">
    <source>
        <dbReference type="EMBL" id="OXN00806.1"/>
    </source>
</evidence>